<feature type="transmembrane region" description="Helical" evidence="5">
    <location>
        <begin position="95"/>
        <end position="122"/>
    </location>
</feature>
<reference evidence="7 8" key="1">
    <citation type="submission" date="2023-07" db="EMBL/GenBank/DDBJ databases">
        <title>Sorghum-associated microbial communities from plants grown in Nebraska, USA.</title>
        <authorList>
            <person name="Schachtman D."/>
        </authorList>
    </citation>
    <scope>NUCLEOTIDE SEQUENCE [LARGE SCALE GENOMIC DNA]</scope>
    <source>
        <strain evidence="7 8">BE248</strain>
    </source>
</reference>
<evidence type="ECO:0000256" key="1">
    <source>
        <dbReference type="ARBA" id="ARBA00004127"/>
    </source>
</evidence>
<feature type="transmembrane region" description="Helical" evidence="5">
    <location>
        <begin position="29"/>
        <end position="50"/>
    </location>
</feature>
<protein>
    <submittedName>
        <fullName evidence="7">Membrane protein</fullName>
    </submittedName>
</protein>
<evidence type="ECO:0000259" key="6">
    <source>
        <dbReference type="Pfam" id="PF02656"/>
    </source>
</evidence>
<dbReference type="Pfam" id="PF02656">
    <property type="entry name" value="DUF202"/>
    <property type="match status" value="1"/>
</dbReference>
<keyword evidence="2 5" id="KW-0812">Transmembrane</keyword>
<comment type="caution">
    <text evidence="7">The sequence shown here is derived from an EMBL/GenBank/DDBJ whole genome shotgun (WGS) entry which is preliminary data.</text>
</comment>
<dbReference type="Proteomes" id="UP001257739">
    <property type="component" value="Unassembled WGS sequence"/>
</dbReference>
<evidence type="ECO:0000256" key="3">
    <source>
        <dbReference type="ARBA" id="ARBA00022989"/>
    </source>
</evidence>
<gene>
    <name evidence="7" type="ORF">J2X11_000038</name>
</gene>
<sequence length="123" mass="13221">MTNERFPRDIYDEGRDPDPRFSLANERTFLAWTRTALALLAGAVAIHTPAVDLDTWVKVVASLVLLLAAGVAVAESWRRWRATERALRLGHPLPGFGGAAVLVVLLGSLIVGVAVGVIVVALR</sequence>
<evidence type="ECO:0000256" key="5">
    <source>
        <dbReference type="SAM" id="Phobius"/>
    </source>
</evidence>
<evidence type="ECO:0000256" key="2">
    <source>
        <dbReference type="ARBA" id="ARBA00022692"/>
    </source>
</evidence>
<name>A0ABU1UJ37_9ACTN</name>
<comment type="subcellular location">
    <subcellularLocation>
        <location evidence="1">Endomembrane system</location>
        <topology evidence="1">Multi-pass membrane protein</topology>
    </subcellularLocation>
</comment>
<dbReference type="InterPro" id="IPR003807">
    <property type="entry name" value="DUF202"/>
</dbReference>
<keyword evidence="4 5" id="KW-0472">Membrane</keyword>
<accession>A0ABU1UJ37</accession>
<evidence type="ECO:0000313" key="7">
    <source>
        <dbReference type="EMBL" id="MDR7085199.1"/>
    </source>
</evidence>
<keyword evidence="8" id="KW-1185">Reference proteome</keyword>
<feature type="transmembrane region" description="Helical" evidence="5">
    <location>
        <begin position="56"/>
        <end position="74"/>
    </location>
</feature>
<organism evidence="7 8">
    <name type="scientific">Aeromicrobium panaciterrae</name>
    <dbReference type="NCBI Taxonomy" id="363861"/>
    <lineage>
        <taxon>Bacteria</taxon>
        <taxon>Bacillati</taxon>
        <taxon>Actinomycetota</taxon>
        <taxon>Actinomycetes</taxon>
        <taxon>Propionibacteriales</taxon>
        <taxon>Nocardioidaceae</taxon>
        <taxon>Aeromicrobium</taxon>
    </lineage>
</organism>
<dbReference type="RefSeq" id="WP_309965057.1">
    <property type="nucleotide sequence ID" value="NZ_JAVDWH010000001.1"/>
</dbReference>
<keyword evidence="3 5" id="KW-1133">Transmembrane helix</keyword>
<feature type="domain" description="DUF202" evidence="6">
    <location>
        <begin position="20"/>
        <end position="86"/>
    </location>
</feature>
<evidence type="ECO:0000256" key="4">
    <source>
        <dbReference type="ARBA" id="ARBA00023136"/>
    </source>
</evidence>
<evidence type="ECO:0000313" key="8">
    <source>
        <dbReference type="Proteomes" id="UP001257739"/>
    </source>
</evidence>
<proteinExistence type="predicted"/>
<dbReference type="EMBL" id="JAVDWH010000001">
    <property type="protein sequence ID" value="MDR7085199.1"/>
    <property type="molecule type" value="Genomic_DNA"/>
</dbReference>